<comment type="caution">
    <text evidence="2">The sequence shown here is derived from an EMBL/GenBank/DDBJ whole genome shotgun (WGS) entry which is preliminary data.</text>
</comment>
<feature type="transmembrane region" description="Helical" evidence="1">
    <location>
        <begin position="153"/>
        <end position="172"/>
    </location>
</feature>
<keyword evidence="1" id="KW-0472">Membrane</keyword>
<dbReference type="RefSeq" id="WP_191838321.1">
    <property type="nucleotide sequence ID" value="NZ_BAAALB010000003.1"/>
</dbReference>
<evidence type="ECO:0000256" key="1">
    <source>
        <dbReference type="SAM" id="Phobius"/>
    </source>
</evidence>
<name>A0A8J3K6R9_9ACTN</name>
<keyword evidence="1" id="KW-0812">Transmembrane</keyword>
<proteinExistence type="predicted"/>
<feature type="transmembrane region" description="Helical" evidence="1">
    <location>
        <begin position="184"/>
        <end position="209"/>
    </location>
</feature>
<reference evidence="2 3" key="1">
    <citation type="submission" date="2021-01" db="EMBL/GenBank/DDBJ databases">
        <title>Whole genome shotgun sequence of Catellatospora chokoriensis NBRC 107358.</title>
        <authorList>
            <person name="Komaki H."/>
            <person name="Tamura T."/>
        </authorList>
    </citation>
    <scope>NUCLEOTIDE SEQUENCE [LARGE SCALE GENOMIC DNA]</scope>
    <source>
        <strain evidence="2 3">NBRC 107358</strain>
    </source>
</reference>
<feature type="transmembrane region" description="Helical" evidence="1">
    <location>
        <begin position="216"/>
        <end position="237"/>
    </location>
</feature>
<protein>
    <submittedName>
        <fullName evidence="2">Uncharacterized protein</fullName>
    </submittedName>
</protein>
<feature type="transmembrane region" description="Helical" evidence="1">
    <location>
        <begin position="117"/>
        <end position="141"/>
    </location>
</feature>
<gene>
    <name evidence="2" type="ORF">Cch02nite_76300</name>
</gene>
<feature type="transmembrane region" description="Helical" evidence="1">
    <location>
        <begin position="20"/>
        <end position="37"/>
    </location>
</feature>
<feature type="transmembrane region" description="Helical" evidence="1">
    <location>
        <begin position="43"/>
        <end position="69"/>
    </location>
</feature>
<keyword evidence="3" id="KW-1185">Reference proteome</keyword>
<dbReference type="AlphaFoldDB" id="A0A8J3K6R9"/>
<organism evidence="2 3">
    <name type="scientific">Catellatospora chokoriensis</name>
    <dbReference type="NCBI Taxonomy" id="310353"/>
    <lineage>
        <taxon>Bacteria</taxon>
        <taxon>Bacillati</taxon>
        <taxon>Actinomycetota</taxon>
        <taxon>Actinomycetes</taxon>
        <taxon>Micromonosporales</taxon>
        <taxon>Micromonosporaceae</taxon>
        <taxon>Catellatospora</taxon>
    </lineage>
</organism>
<keyword evidence="1" id="KW-1133">Transmembrane helix</keyword>
<feature type="transmembrane region" description="Helical" evidence="1">
    <location>
        <begin position="76"/>
        <end position="97"/>
    </location>
</feature>
<sequence length="247" mass="25615">MTAVAEDATTGTADAPRDRTLLLSALGVPLGTLAFLGDELPETAGRIVLTLTSNGFAWGTAALVAGYLVRRARRAPLVATALLLVATTVYYGLILVVSRRWSGATLEDGSSADVHGLLSIARAAGFWLLLSVGAGLMFGSLGHFIRNGPRHRSSAAAGLAFGMLAAEGLYQLSHDYYWPVTNDFVRAIVVSNAVTVVLSLVVTVVLAASRRARGSWWAYLGSAVAAGGLGTVLWGLVDAVRGTGFGG</sequence>
<accession>A0A8J3K6R9</accession>
<dbReference type="Proteomes" id="UP000619293">
    <property type="component" value="Unassembled WGS sequence"/>
</dbReference>
<evidence type="ECO:0000313" key="2">
    <source>
        <dbReference type="EMBL" id="GIF94186.1"/>
    </source>
</evidence>
<evidence type="ECO:0000313" key="3">
    <source>
        <dbReference type="Proteomes" id="UP000619293"/>
    </source>
</evidence>
<dbReference type="EMBL" id="BONG01000085">
    <property type="protein sequence ID" value="GIF94186.1"/>
    <property type="molecule type" value="Genomic_DNA"/>
</dbReference>